<dbReference type="PROSITE" id="PS50943">
    <property type="entry name" value="HTH_CROC1"/>
    <property type="match status" value="1"/>
</dbReference>
<evidence type="ECO:0000259" key="1">
    <source>
        <dbReference type="PROSITE" id="PS50943"/>
    </source>
</evidence>
<feature type="domain" description="HTH cro/C1-type" evidence="1">
    <location>
        <begin position="15"/>
        <end position="71"/>
    </location>
</feature>
<protein>
    <submittedName>
        <fullName evidence="2">Scr1 family TA system antitoxin-like transcriptional regulator</fullName>
    </submittedName>
</protein>
<dbReference type="InterPro" id="IPR001387">
    <property type="entry name" value="Cro/C1-type_HTH"/>
</dbReference>
<dbReference type="InterPro" id="IPR010982">
    <property type="entry name" value="Lambda_DNA-bd_dom_sf"/>
</dbReference>
<comment type="caution">
    <text evidence="2">The sequence shown here is derived from an EMBL/GenBank/DDBJ whole genome shotgun (WGS) entry which is preliminary data.</text>
</comment>
<dbReference type="Pfam" id="PF13560">
    <property type="entry name" value="HTH_31"/>
    <property type="match status" value="1"/>
</dbReference>
<dbReference type="InterPro" id="IPR043917">
    <property type="entry name" value="DUF5753"/>
</dbReference>
<reference evidence="2 3" key="1">
    <citation type="submission" date="2022-10" db="EMBL/GenBank/DDBJ databases">
        <title>Draft genome sequence of Streptomyces sp. YSPA8.</title>
        <authorList>
            <person name="Moriuchi R."/>
            <person name="Dohra H."/>
            <person name="Yamamura H."/>
            <person name="Kodani S."/>
        </authorList>
    </citation>
    <scope>NUCLEOTIDE SEQUENCE [LARGE SCALE GENOMIC DNA]</scope>
    <source>
        <strain evidence="2 3">YSPA8</strain>
    </source>
</reference>
<accession>A0ABQ5P4T1</accession>
<dbReference type="CDD" id="cd00093">
    <property type="entry name" value="HTH_XRE"/>
    <property type="match status" value="1"/>
</dbReference>
<organism evidence="2 3">
    <name type="scientific">Streptomyces yaizuensis</name>
    <dbReference type="NCBI Taxonomy" id="2989713"/>
    <lineage>
        <taxon>Bacteria</taxon>
        <taxon>Bacillati</taxon>
        <taxon>Actinomycetota</taxon>
        <taxon>Actinomycetes</taxon>
        <taxon>Kitasatosporales</taxon>
        <taxon>Streptomycetaceae</taxon>
        <taxon>Streptomyces</taxon>
    </lineage>
</organism>
<dbReference type="Gene3D" id="1.10.260.40">
    <property type="entry name" value="lambda repressor-like DNA-binding domains"/>
    <property type="match status" value="1"/>
</dbReference>
<keyword evidence="3" id="KW-1185">Reference proteome</keyword>
<proteinExistence type="predicted"/>
<name>A0ABQ5P4T1_9ACTN</name>
<sequence length="283" mass="31322">MSDFQNARESLGARLRELRTEAGLAGKELAESLGWQRSKVSRLENGRQTATTDDLQAWAQATGVPLAAADLVRQLSAMETHYRSWKRVLAAGHRAVQDTHAVQERGARVVHLFECGIVPGIFQTPEYARAVLSDVSDQHGSPADVEDGVRARMRRQEALYERSYQVHALMWEAALYVVRCPDLADTVAQLDRLTVLAGLDTVNLGIIPLGVRMPVAPKHGFWIMDGCLVVADTWNAELSLDSADDIALYRGTWETLQKHAVFGHGANRLIARARARLSNPEHL</sequence>
<dbReference type="SUPFAM" id="SSF47413">
    <property type="entry name" value="lambda repressor-like DNA-binding domains"/>
    <property type="match status" value="1"/>
</dbReference>
<evidence type="ECO:0000313" key="2">
    <source>
        <dbReference type="EMBL" id="GLF97606.1"/>
    </source>
</evidence>
<dbReference type="Pfam" id="PF19054">
    <property type="entry name" value="DUF5753"/>
    <property type="match status" value="1"/>
</dbReference>
<dbReference type="SMART" id="SM00530">
    <property type="entry name" value="HTH_XRE"/>
    <property type="match status" value="1"/>
</dbReference>
<evidence type="ECO:0000313" key="3">
    <source>
        <dbReference type="Proteomes" id="UP001291653"/>
    </source>
</evidence>
<dbReference type="Proteomes" id="UP001291653">
    <property type="component" value="Unassembled WGS sequence"/>
</dbReference>
<dbReference type="EMBL" id="BSBI01000011">
    <property type="protein sequence ID" value="GLF97606.1"/>
    <property type="molecule type" value="Genomic_DNA"/>
</dbReference>
<gene>
    <name evidence="2" type="ORF">SYYSPA8_24935</name>
</gene>